<dbReference type="Proteomes" id="UP000199159">
    <property type="component" value="Unassembled WGS sequence"/>
</dbReference>
<protein>
    <recommendedName>
        <fullName evidence="3">GNAT family N-acetyltransferase</fullName>
    </recommendedName>
</protein>
<gene>
    <name evidence="1" type="ORF">SAMN05216565_1285</name>
</gene>
<sequence length="53" mass="6411">MIIREMNKIDVEQVREIAIATWKDTYSEFIQLDIQEKVLNDAYSDDEMENRFL</sequence>
<accession>A0A1H0X2Z7</accession>
<evidence type="ECO:0000313" key="2">
    <source>
        <dbReference type="Proteomes" id="UP000199159"/>
    </source>
</evidence>
<dbReference type="RefSeq" id="WP_175490436.1">
    <property type="nucleotide sequence ID" value="NZ_FNJU01000028.1"/>
</dbReference>
<dbReference type="AlphaFoldDB" id="A0A1H0X2Z7"/>
<keyword evidence="2" id="KW-1185">Reference proteome</keyword>
<name>A0A1H0X2Z7_9BACI</name>
<proteinExistence type="predicted"/>
<dbReference type="EMBL" id="FNJU01000028">
    <property type="protein sequence ID" value="SDP97338.1"/>
    <property type="molecule type" value="Genomic_DNA"/>
</dbReference>
<dbReference type="Gene3D" id="3.40.630.30">
    <property type="match status" value="1"/>
</dbReference>
<dbReference type="STRING" id="930152.SAMN05216565_1285"/>
<reference evidence="2" key="1">
    <citation type="submission" date="2016-10" db="EMBL/GenBank/DDBJ databases">
        <authorList>
            <person name="Varghese N."/>
            <person name="Submissions S."/>
        </authorList>
    </citation>
    <scope>NUCLEOTIDE SEQUENCE [LARGE SCALE GENOMIC DNA]</scope>
    <source>
        <strain evidence="2">IBRC-M10078</strain>
    </source>
</reference>
<organism evidence="1 2">
    <name type="scientific">Litchfieldia salsa</name>
    <dbReference type="NCBI Taxonomy" id="930152"/>
    <lineage>
        <taxon>Bacteria</taxon>
        <taxon>Bacillati</taxon>
        <taxon>Bacillota</taxon>
        <taxon>Bacilli</taxon>
        <taxon>Bacillales</taxon>
        <taxon>Bacillaceae</taxon>
        <taxon>Litchfieldia</taxon>
    </lineage>
</organism>
<evidence type="ECO:0008006" key="3">
    <source>
        <dbReference type="Google" id="ProtNLM"/>
    </source>
</evidence>
<evidence type="ECO:0000313" key="1">
    <source>
        <dbReference type="EMBL" id="SDP97338.1"/>
    </source>
</evidence>